<dbReference type="InterPro" id="IPR036396">
    <property type="entry name" value="Cyt_P450_sf"/>
</dbReference>
<dbReference type="PANTHER" id="PTHR24279">
    <property type="entry name" value="CYTOCHROME P450"/>
    <property type="match status" value="1"/>
</dbReference>
<keyword evidence="8 12" id="KW-0560">Oxidoreductase</keyword>
<dbReference type="Proteomes" id="UP001378592">
    <property type="component" value="Unassembled WGS sequence"/>
</dbReference>
<dbReference type="InterPro" id="IPR017972">
    <property type="entry name" value="Cyt_P450_CS"/>
</dbReference>
<accession>A0AAN9VIQ4</accession>
<protein>
    <recommendedName>
        <fullName evidence="15">Cytochrome P450</fullName>
    </recommendedName>
</protein>
<evidence type="ECO:0000256" key="2">
    <source>
        <dbReference type="ARBA" id="ARBA00003690"/>
    </source>
</evidence>
<dbReference type="PRINTS" id="PR00385">
    <property type="entry name" value="P450"/>
</dbReference>
<keyword evidence="6 11" id="KW-0349">Heme</keyword>
<dbReference type="InterPro" id="IPR050479">
    <property type="entry name" value="CYP11_CYP27_families"/>
</dbReference>
<keyword evidence="9 11" id="KW-0408">Iron</keyword>
<dbReference type="PROSITE" id="PS00086">
    <property type="entry name" value="CYTOCHROME_P450"/>
    <property type="match status" value="1"/>
</dbReference>
<name>A0AAN9VIQ4_9ORTH</name>
<dbReference type="PRINTS" id="PR00465">
    <property type="entry name" value="EP450IV"/>
</dbReference>
<dbReference type="FunFam" id="1.10.630.10:FF:000006">
    <property type="entry name" value="Cytochrome P450 302a1, mitochondrial"/>
    <property type="match status" value="1"/>
</dbReference>
<evidence type="ECO:0000313" key="13">
    <source>
        <dbReference type="EMBL" id="KAK7862097.1"/>
    </source>
</evidence>
<keyword evidence="14" id="KW-1185">Reference proteome</keyword>
<dbReference type="GO" id="GO:0004497">
    <property type="term" value="F:monooxygenase activity"/>
    <property type="evidence" value="ECO:0007669"/>
    <property type="project" value="UniProtKB-KW"/>
</dbReference>
<gene>
    <name evidence="13" type="ORF">R5R35_012225</name>
</gene>
<evidence type="ECO:0000256" key="6">
    <source>
        <dbReference type="ARBA" id="ARBA00022617"/>
    </source>
</evidence>
<dbReference type="Gene3D" id="1.10.630.10">
    <property type="entry name" value="Cytochrome P450"/>
    <property type="match status" value="1"/>
</dbReference>
<evidence type="ECO:0000313" key="14">
    <source>
        <dbReference type="Proteomes" id="UP001378592"/>
    </source>
</evidence>
<feature type="binding site" description="axial binding residue" evidence="11">
    <location>
        <position position="501"/>
    </location>
    <ligand>
        <name>heme</name>
        <dbReference type="ChEBI" id="CHEBI:30413"/>
    </ligand>
    <ligandPart>
        <name>Fe</name>
        <dbReference type="ChEBI" id="CHEBI:18248"/>
    </ligandPart>
</feature>
<dbReference type="GO" id="GO:0020037">
    <property type="term" value="F:heme binding"/>
    <property type="evidence" value="ECO:0007669"/>
    <property type="project" value="InterPro"/>
</dbReference>
<comment type="similarity">
    <text evidence="5 12">Belongs to the cytochrome P450 family.</text>
</comment>
<dbReference type="GO" id="GO:0016705">
    <property type="term" value="F:oxidoreductase activity, acting on paired donors, with incorporation or reduction of molecular oxygen"/>
    <property type="evidence" value="ECO:0007669"/>
    <property type="project" value="InterPro"/>
</dbReference>
<comment type="caution">
    <text evidence="13">The sequence shown here is derived from an EMBL/GenBank/DDBJ whole genome shotgun (WGS) entry which is preliminary data.</text>
</comment>
<sequence>MAVRSRARALLEAPLRALASGAVSPALWEADAATATAPAHLPPAFAPSAEEAAARPYSEVPGPRQLPLLGNAWRFLPLIGHYSIEKLDEVMWQLHRDYGPVVKVGGLVGHADLLFVFDGDAIERVFRREEALPHRPSMPSLHHYKQVLRKDFFGDVPGVIGIHGRRWDEFRAQIQHIMLQPSTARAYIEPLDAIATEFVDRLHRIRDENNEMPGDFMGELYRWTLESMVRVALDARLGCLGGGQRALAEDAAPRRMIHAIQQFFGHVAHVELRLPVWRVLSTRAWRNYIGALDTFRELCMTLCEEAMERVRAEGAAQRPESEMPVVERVLRRTGDPKVAAVMAFDMLLVGIDTTSVAAASTLYQLARNPDKQQRLAREVAAVLPDAAAPLDANALAQLPYLKACIKETLRMYPVIIGNGRSLQSEAIIGGYRIPKGTHVIFPHLVVSNLERYFPEPRRFLPERWLRAGAGAGAEAGAEGCPVAHKAHPFVSLPFGFGRRMCLGRRFAEIELQLLLAKVVRRYNVEFHYGDLEYKIHPTYIPANPLKFRLEERP</sequence>
<dbReference type="InterPro" id="IPR002403">
    <property type="entry name" value="Cyt_P450_E_grp-IV"/>
</dbReference>
<keyword evidence="10 12" id="KW-0503">Monooxygenase</keyword>
<dbReference type="InterPro" id="IPR001128">
    <property type="entry name" value="Cyt_P450"/>
</dbReference>
<dbReference type="Pfam" id="PF00067">
    <property type="entry name" value="p450"/>
    <property type="match status" value="1"/>
</dbReference>
<comment type="cofactor">
    <cofactor evidence="1 11">
        <name>heme</name>
        <dbReference type="ChEBI" id="CHEBI:30413"/>
    </cofactor>
</comment>
<evidence type="ECO:0000256" key="9">
    <source>
        <dbReference type="ARBA" id="ARBA00023004"/>
    </source>
</evidence>
<organism evidence="13 14">
    <name type="scientific">Gryllus longicercus</name>
    <dbReference type="NCBI Taxonomy" id="2509291"/>
    <lineage>
        <taxon>Eukaryota</taxon>
        <taxon>Metazoa</taxon>
        <taxon>Ecdysozoa</taxon>
        <taxon>Arthropoda</taxon>
        <taxon>Hexapoda</taxon>
        <taxon>Insecta</taxon>
        <taxon>Pterygota</taxon>
        <taxon>Neoptera</taxon>
        <taxon>Polyneoptera</taxon>
        <taxon>Orthoptera</taxon>
        <taxon>Ensifera</taxon>
        <taxon>Gryllidea</taxon>
        <taxon>Grylloidea</taxon>
        <taxon>Gryllidae</taxon>
        <taxon>Gryllinae</taxon>
        <taxon>Gryllus</taxon>
    </lineage>
</organism>
<keyword evidence="7 11" id="KW-0479">Metal-binding</keyword>
<dbReference type="EMBL" id="JAZDUA010000288">
    <property type="protein sequence ID" value="KAK7862097.1"/>
    <property type="molecule type" value="Genomic_DNA"/>
</dbReference>
<dbReference type="PANTHER" id="PTHR24279:SF120">
    <property type="entry name" value="CYTOCHROME P450"/>
    <property type="match status" value="1"/>
</dbReference>
<evidence type="ECO:0008006" key="15">
    <source>
        <dbReference type="Google" id="ProtNLM"/>
    </source>
</evidence>
<evidence type="ECO:0000256" key="1">
    <source>
        <dbReference type="ARBA" id="ARBA00001971"/>
    </source>
</evidence>
<evidence type="ECO:0000256" key="4">
    <source>
        <dbReference type="ARBA" id="ARBA00004406"/>
    </source>
</evidence>
<comment type="subcellular location">
    <subcellularLocation>
        <location evidence="4">Endoplasmic reticulum membrane</location>
        <topology evidence="4">Peripheral membrane protein</topology>
    </subcellularLocation>
    <subcellularLocation>
        <location evidence="3">Microsome membrane</location>
        <topology evidence="3">Peripheral membrane protein</topology>
    </subcellularLocation>
</comment>
<reference evidence="13 14" key="1">
    <citation type="submission" date="2024-03" db="EMBL/GenBank/DDBJ databases">
        <title>The genome assembly and annotation of the cricket Gryllus longicercus Weissman &amp; Gray.</title>
        <authorList>
            <person name="Szrajer S."/>
            <person name="Gray D."/>
            <person name="Ylla G."/>
        </authorList>
    </citation>
    <scope>NUCLEOTIDE SEQUENCE [LARGE SCALE GENOMIC DNA]</scope>
    <source>
        <strain evidence="13">DAG 2021-001</strain>
        <tissue evidence="13">Whole body minus gut</tissue>
    </source>
</reference>
<evidence type="ECO:0000256" key="11">
    <source>
        <dbReference type="PIRSR" id="PIRSR602403-1"/>
    </source>
</evidence>
<evidence type="ECO:0000256" key="3">
    <source>
        <dbReference type="ARBA" id="ARBA00004174"/>
    </source>
</evidence>
<proteinExistence type="inferred from homology"/>
<dbReference type="GO" id="GO:0005789">
    <property type="term" value="C:endoplasmic reticulum membrane"/>
    <property type="evidence" value="ECO:0007669"/>
    <property type="project" value="UniProtKB-SubCell"/>
</dbReference>
<evidence type="ECO:0000256" key="12">
    <source>
        <dbReference type="RuleBase" id="RU000461"/>
    </source>
</evidence>
<evidence type="ECO:0000256" key="7">
    <source>
        <dbReference type="ARBA" id="ARBA00022723"/>
    </source>
</evidence>
<evidence type="ECO:0000256" key="8">
    <source>
        <dbReference type="ARBA" id="ARBA00023002"/>
    </source>
</evidence>
<dbReference type="CDD" id="cd11054">
    <property type="entry name" value="CYP24A1-like"/>
    <property type="match status" value="1"/>
</dbReference>
<evidence type="ECO:0000256" key="5">
    <source>
        <dbReference type="ARBA" id="ARBA00010617"/>
    </source>
</evidence>
<dbReference type="SUPFAM" id="SSF48264">
    <property type="entry name" value="Cytochrome P450"/>
    <property type="match status" value="1"/>
</dbReference>
<dbReference type="AlphaFoldDB" id="A0AAN9VIQ4"/>
<evidence type="ECO:0000256" key="10">
    <source>
        <dbReference type="ARBA" id="ARBA00023033"/>
    </source>
</evidence>
<dbReference type="GO" id="GO:0005506">
    <property type="term" value="F:iron ion binding"/>
    <property type="evidence" value="ECO:0007669"/>
    <property type="project" value="InterPro"/>
</dbReference>
<comment type="function">
    <text evidence="2">May be involved in the metabolism of insect hormones and in the breakdown of synthetic insecticides.</text>
</comment>